<reference evidence="5 6" key="1">
    <citation type="submission" date="2019-03" db="EMBL/GenBank/DDBJ databases">
        <title>Genomic Encyclopedia of Type Strains, Phase IV (KMG-IV): sequencing the most valuable type-strain genomes for metagenomic binning, comparative biology and taxonomic classification.</title>
        <authorList>
            <person name="Goeker M."/>
        </authorList>
    </citation>
    <scope>NUCLEOTIDE SEQUENCE [LARGE SCALE GENOMIC DNA]</scope>
    <source>
        <strain evidence="5 6">DSM 100309</strain>
    </source>
</reference>
<dbReference type="GO" id="GO:0008408">
    <property type="term" value="F:3'-5' exonuclease activity"/>
    <property type="evidence" value="ECO:0007669"/>
    <property type="project" value="TreeGrafter"/>
</dbReference>
<dbReference type="InterPro" id="IPR013520">
    <property type="entry name" value="Ribonucl_H"/>
</dbReference>
<dbReference type="InterPro" id="IPR012337">
    <property type="entry name" value="RNaseH-like_sf"/>
</dbReference>
<dbReference type="CDD" id="cd06127">
    <property type="entry name" value="DEDDh"/>
    <property type="match status" value="1"/>
</dbReference>
<keyword evidence="6" id="KW-1185">Reference proteome</keyword>
<accession>A0A4R3Y122</accession>
<organism evidence="5 6">
    <name type="scientific">Sulfurirhabdus autotrophica</name>
    <dbReference type="NCBI Taxonomy" id="1706046"/>
    <lineage>
        <taxon>Bacteria</taxon>
        <taxon>Pseudomonadati</taxon>
        <taxon>Pseudomonadota</taxon>
        <taxon>Betaproteobacteria</taxon>
        <taxon>Nitrosomonadales</taxon>
        <taxon>Sulfuricellaceae</taxon>
        <taxon>Sulfurirhabdus</taxon>
    </lineage>
</organism>
<dbReference type="GO" id="GO:0006259">
    <property type="term" value="P:DNA metabolic process"/>
    <property type="evidence" value="ECO:0007669"/>
    <property type="project" value="UniProtKB-ARBA"/>
</dbReference>
<dbReference type="SUPFAM" id="SSF53098">
    <property type="entry name" value="Ribonuclease H-like"/>
    <property type="match status" value="1"/>
</dbReference>
<dbReference type="Gene3D" id="3.30.420.10">
    <property type="entry name" value="Ribonuclease H-like superfamily/Ribonuclease H"/>
    <property type="match status" value="1"/>
</dbReference>
<dbReference type="GO" id="GO:0003676">
    <property type="term" value="F:nucleic acid binding"/>
    <property type="evidence" value="ECO:0007669"/>
    <property type="project" value="InterPro"/>
</dbReference>
<dbReference type="EMBL" id="SMCO01000010">
    <property type="protein sequence ID" value="TCV85177.1"/>
    <property type="molecule type" value="Genomic_DNA"/>
</dbReference>
<dbReference type="OrthoDB" id="5497329at2"/>
<comment type="caution">
    <text evidence="5">The sequence shown here is derived from an EMBL/GenBank/DDBJ whole genome shotgun (WGS) entry which is preliminary data.</text>
</comment>
<dbReference type="PANTHER" id="PTHR30231:SF4">
    <property type="entry name" value="PROTEIN NEN2"/>
    <property type="match status" value="1"/>
</dbReference>
<keyword evidence="3" id="KW-0269">Exonuclease</keyword>
<sequence length="234" mass="26023">MSFLNRLFGEKPQLTANQFARLQTWQALPEPDARQPLDSSRIVVVDVESSGLDVNKDSLIAIGAVALVNGKIALADSMDMVLQQNLVSGKDNILIHGIGGEAQREGMLPAEALLDFLEYLGKSPLIAFHVAFDQAMIAQAVKASLGFRFKHAWADLAYVAPALYPQHALRYRSLDQWMSFFRIGNYARHSALADALSTAELLLALGPELKKRQALNFQGLRDMERERRRQTHPV</sequence>
<evidence type="ECO:0000256" key="3">
    <source>
        <dbReference type="ARBA" id="ARBA00022839"/>
    </source>
</evidence>
<evidence type="ECO:0000259" key="4">
    <source>
        <dbReference type="SMART" id="SM00479"/>
    </source>
</evidence>
<dbReference type="Pfam" id="PF00929">
    <property type="entry name" value="RNase_T"/>
    <property type="match status" value="1"/>
</dbReference>
<dbReference type="PANTHER" id="PTHR30231">
    <property type="entry name" value="DNA POLYMERASE III SUBUNIT EPSILON"/>
    <property type="match status" value="1"/>
</dbReference>
<evidence type="ECO:0000313" key="5">
    <source>
        <dbReference type="EMBL" id="TCV85177.1"/>
    </source>
</evidence>
<dbReference type="SMART" id="SM00479">
    <property type="entry name" value="EXOIII"/>
    <property type="match status" value="1"/>
</dbReference>
<evidence type="ECO:0000313" key="6">
    <source>
        <dbReference type="Proteomes" id="UP000295367"/>
    </source>
</evidence>
<protein>
    <submittedName>
        <fullName evidence="5">DNA polymerase-3 subunit epsilon</fullName>
    </submittedName>
</protein>
<dbReference type="InterPro" id="IPR036397">
    <property type="entry name" value="RNaseH_sf"/>
</dbReference>
<evidence type="ECO:0000256" key="1">
    <source>
        <dbReference type="ARBA" id="ARBA00022722"/>
    </source>
</evidence>
<evidence type="ECO:0000256" key="2">
    <source>
        <dbReference type="ARBA" id="ARBA00022801"/>
    </source>
</evidence>
<dbReference type="AlphaFoldDB" id="A0A4R3Y122"/>
<keyword evidence="1" id="KW-0540">Nuclease</keyword>
<proteinExistence type="predicted"/>
<feature type="domain" description="Exonuclease" evidence="4">
    <location>
        <begin position="41"/>
        <end position="211"/>
    </location>
</feature>
<dbReference type="GO" id="GO:0005829">
    <property type="term" value="C:cytosol"/>
    <property type="evidence" value="ECO:0007669"/>
    <property type="project" value="TreeGrafter"/>
</dbReference>
<name>A0A4R3Y122_9PROT</name>
<gene>
    <name evidence="5" type="ORF">EDC63_11066</name>
</gene>
<dbReference type="Proteomes" id="UP000295367">
    <property type="component" value="Unassembled WGS sequence"/>
</dbReference>
<keyword evidence="2" id="KW-0378">Hydrolase</keyword>
<dbReference type="RefSeq" id="WP_124945340.1">
    <property type="nucleotide sequence ID" value="NZ_BHVT01000010.1"/>
</dbReference>